<dbReference type="InterPro" id="IPR045136">
    <property type="entry name" value="Iah1-like"/>
</dbReference>
<feature type="region of interest" description="Disordered" evidence="1">
    <location>
        <begin position="14"/>
        <end position="68"/>
    </location>
</feature>
<dbReference type="AlphaFoldDB" id="A0A382HFS5"/>
<dbReference type="Pfam" id="PF13472">
    <property type="entry name" value="Lipase_GDSL_2"/>
    <property type="match status" value="1"/>
</dbReference>
<reference evidence="3" key="1">
    <citation type="submission" date="2018-05" db="EMBL/GenBank/DDBJ databases">
        <authorList>
            <person name="Lanie J.A."/>
            <person name="Ng W.-L."/>
            <person name="Kazmierczak K.M."/>
            <person name="Andrzejewski T.M."/>
            <person name="Davidsen T.M."/>
            <person name="Wayne K.J."/>
            <person name="Tettelin H."/>
            <person name="Glass J.I."/>
            <person name="Rusch D."/>
            <person name="Podicherti R."/>
            <person name="Tsui H.-C.T."/>
            <person name="Winkler M.E."/>
        </authorList>
    </citation>
    <scope>NUCLEOTIDE SEQUENCE</scope>
</reference>
<proteinExistence type="predicted"/>
<dbReference type="PANTHER" id="PTHR14209:SF19">
    <property type="entry name" value="ISOAMYL ACETATE-HYDROLYZING ESTERASE 1 HOMOLOG"/>
    <property type="match status" value="1"/>
</dbReference>
<dbReference type="SUPFAM" id="SSF52266">
    <property type="entry name" value="SGNH hydrolase"/>
    <property type="match status" value="1"/>
</dbReference>
<dbReference type="InterPro" id="IPR013830">
    <property type="entry name" value="SGNH_hydro"/>
</dbReference>
<dbReference type="EMBL" id="UINC01060926">
    <property type="protein sequence ID" value="SVB85955.1"/>
    <property type="molecule type" value="Genomic_DNA"/>
</dbReference>
<dbReference type="InterPro" id="IPR036514">
    <property type="entry name" value="SGNH_hydro_sf"/>
</dbReference>
<sequence length="402" mass="43870">MVLTACAIAVAGQALGQAPKPPVPPQPKKQIVSKPVRLNPPPAKPRQATKPVPPAGPAVKPKSPPKPALKSFLRKTQKLNLIDGDQVLLIGDGLVEQAQKQGYLEYRITVQNSGKKLHFHNIGWSGDTPAGIARDGLGTRQAGHEPANEGWLQLSKQITDIKPTVAIIGYGMASSLDDSTLEQFKSDYQRLVGHIKANAGKKNRLRLVFMSPIVHEDLGGKLPNGQAHNESLEKYREAIGDLATEHDAWFVDLYRYLRRRKGSPTPPLTTDGIHLSDYGYWVMASAAEYSFSWLPSNFRFGIMDDGTERGGGYGIKLANISQIANGVTLDGQFEGLPPYFAREKKGNLFTQQTAIGRIQFLGLPEGRYTLTADKVEILTADTKEWASGAFIDAGPDIDQAEE</sequence>
<accession>A0A382HFS5</accession>
<name>A0A382HFS5_9ZZZZ</name>
<feature type="compositionally biased region" description="Pro residues" evidence="1">
    <location>
        <begin position="51"/>
        <end position="67"/>
    </location>
</feature>
<feature type="non-terminal residue" evidence="3">
    <location>
        <position position="402"/>
    </location>
</feature>
<evidence type="ECO:0000259" key="2">
    <source>
        <dbReference type="Pfam" id="PF13472"/>
    </source>
</evidence>
<gene>
    <name evidence="3" type="ORF">METZ01_LOCUS238809</name>
</gene>
<organism evidence="3">
    <name type="scientific">marine metagenome</name>
    <dbReference type="NCBI Taxonomy" id="408172"/>
    <lineage>
        <taxon>unclassified sequences</taxon>
        <taxon>metagenomes</taxon>
        <taxon>ecological metagenomes</taxon>
    </lineage>
</organism>
<evidence type="ECO:0000313" key="3">
    <source>
        <dbReference type="EMBL" id="SVB85955.1"/>
    </source>
</evidence>
<dbReference type="CDD" id="cd01834">
    <property type="entry name" value="SGNH_hydrolase_like_2"/>
    <property type="match status" value="1"/>
</dbReference>
<evidence type="ECO:0000256" key="1">
    <source>
        <dbReference type="SAM" id="MobiDB-lite"/>
    </source>
</evidence>
<dbReference type="PANTHER" id="PTHR14209">
    <property type="entry name" value="ISOAMYL ACETATE-HYDROLYZING ESTERASE 1"/>
    <property type="match status" value="1"/>
</dbReference>
<protein>
    <recommendedName>
        <fullName evidence="2">SGNH hydrolase-type esterase domain-containing protein</fullName>
    </recommendedName>
</protein>
<dbReference type="Gene3D" id="3.40.50.1110">
    <property type="entry name" value="SGNH hydrolase"/>
    <property type="match status" value="1"/>
</dbReference>
<feature type="domain" description="SGNH hydrolase-type esterase" evidence="2">
    <location>
        <begin position="91"/>
        <end position="281"/>
    </location>
</feature>